<reference evidence="1" key="1">
    <citation type="journal article" date="2022" name="Front. Genet.">
        <title>Chromosome-Scale Assembly of the Dendrobium nobile Genome Provides Insights Into the Molecular Mechanism of the Biosynthesis of the Medicinal Active Ingredient of Dendrobium.</title>
        <authorList>
            <person name="Xu Q."/>
            <person name="Niu S.-C."/>
            <person name="Li K.-L."/>
            <person name="Zheng P.-J."/>
            <person name="Zhang X.-J."/>
            <person name="Jia Y."/>
            <person name="Liu Y."/>
            <person name="Niu Y.-X."/>
            <person name="Yu L.-H."/>
            <person name="Chen D.-F."/>
            <person name="Zhang G.-Q."/>
        </authorList>
    </citation>
    <scope>NUCLEOTIDE SEQUENCE</scope>
    <source>
        <tissue evidence="1">Leaf</tissue>
    </source>
</reference>
<dbReference type="InterPro" id="IPR055301">
    <property type="entry name" value="Lea14-like_2"/>
</dbReference>
<comment type="caution">
    <text evidence="1">The sequence shown here is derived from an EMBL/GenBank/DDBJ whole genome shotgun (WGS) entry which is preliminary data.</text>
</comment>
<dbReference type="PANTHER" id="PTHR31852">
    <property type="entry name" value="LATE EMBRYOGENESIS ABUNDANT (LEA) HYDROXYPROLINE-RICH GLYCOPROTEIN FAMILY"/>
    <property type="match status" value="1"/>
</dbReference>
<dbReference type="Proteomes" id="UP000829196">
    <property type="component" value="Unassembled WGS sequence"/>
</dbReference>
<evidence type="ECO:0000313" key="1">
    <source>
        <dbReference type="EMBL" id="KAI0524380.1"/>
    </source>
</evidence>
<organism evidence="1 2">
    <name type="scientific">Dendrobium nobile</name>
    <name type="common">Orchid</name>
    <dbReference type="NCBI Taxonomy" id="94219"/>
    <lineage>
        <taxon>Eukaryota</taxon>
        <taxon>Viridiplantae</taxon>
        <taxon>Streptophyta</taxon>
        <taxon>Embryophyta</taxon>
        <taxon>Tracheophyta</taxon>
        <taxon>Spermatophyta</taxon>
        <taxon>Magnoliopsida</taxon>
        <taxon>Liliopsida</taxon>
        <taxon>Asparagales</taxon>
        <taxon>Orchidaceae</taxon>
        <taxon>Epidendroideae</taxon>
        <taxon>Malaxideae</taxon>
        <taxon>Dendrobiinae</taxon>
        <taxon>Dendrobium</taxon>
    </lineage>
</organism>
<evidence type="ECO:0000313" key="2">
    <source>
        <dbReference type="Proteomes" id="UP000829196"/>
    </source>
</evidence>
<keyword evidence="2" id="KW-1185">Reference proteome</keyword>
<sequence length="364" mass="39928">MTTPEINEFSQATGGGGLETSKSIILEIHIPAQLKFLVTNVKTMWHPPHAPTGQVFTLPLETFQTTTLLRFAVCAIGAGRIISTPVENLALERKEKVSLVREKRCEGDHTVAPFLLHLAPPVTQEELVGGSLRGRLFYIFRDLEGTLHSPGGRKTRRYSAVARRVKIALSTPPHRNRTLRRYVRGSKGQCPLTGFDLPDQIAGLRGSALAGVFGGSALLSCSREQRGGKREREKVLMEKPQDPLRQRHGGVVFFVLFRPRDPEIHISAINLPQFSSVNGTARFYFAQYAAVRNPNRAAFSHYDSSLQVLYAGGQIGFMYIPAGEIAGGQTVYMSASFPIKSFPLVAASRGDSRGAIEDEDEGQG</sequence>
<dbReference type="OrthoDB" id="685087at2759"/>
<dbReference type="AlphaFoldDB" id="A0A8T3C250"/>
<dbReference type="EMBL" id="JAGYWB010000004">
    <property type="protein sequence ID" value="KAI0524380.1"/>
    <property type="molecule type" value="Genomic_DNA"/>
</dbReference>
<protein>
    <submittedName>
        <fullName evidence="1">Uncharacterized protein</fullName>
    </submittedName>
</protein>
<name>A0A8T3C250_DENNO</name>
<gene>
    <name evidence="1" type="ORF">KFK09_003747</name>
</gene>
<proteinExistence type="predicted"/>
<accession>A0A8T3C250</accession>